<feature type="domain" description="ABC transmembrane type-2" evidence="10">
    <location>
        <begin position="32"/>
        <end position="251"/>
    </location>
</feature>
<dbReference type="PANTHER" id="PTHR30413">
    <property type="entry name" value="INNER MEMBRANE TRANSPORT PERMEASE"/>
    <property type="match status" value="1"/>
</dbReference>
<dbReference type="PROSITE" id="PS51012">
    <property type="entry name" value="ABC_TM2"/>
    <property type="match status" value="1"/>
</dbReference>
<sequence>MLRNLRELYQYRGLLLSLTQRELKARYRGSVLGFLWTFLNPMLQMAVYTLLFSVYMRQNIEHYPYFMFVGLLPWIWFSSSIGAGASAISDRRDLLTKVRFPAQVLPATVVVTNLCNFMLSVPLLIVFGLVLGRWPSWHLLFFPAVVLIQLCVTMGLAYLISAINVTFRDLQQIVVNLLTMWFFVTPIFYQAQTVPDRFRALVILANPMAVMVTSYQAIFYEHRMPDLGPLLLWLGIALVLLAVASSIFERRREEFAEVV</sequence>
<feature type="transmembrane region" description="Helical" evidence="9">
    <location>
        <begin position="104"/>
        <end position="131"/>
    </location>
</feature>
<accession>A0A1I0K597</accession>
<dbReference type="InterPro" id="IPR047817">
    <property type="entry name" value="ABC2_TM_bact-type"/>
</dbReference>
<protein>
    <recommendedName>
        <fullName evidence="9">Transport permease protein</fullName>
    </recommendedName>
</protein>
<feature type="transmembrane region" description="Helical" evidence="9">
    <location>
        <begin position="198"/>
        <end position="218"/>
    </location>
</feature>
<dbReference type="PANTHER" id="PTHR30413:SF8">
    <property type="entry name" value="TRANSPORT PERMEASE PROTEIN"/>
    <property type="match status" value="1"/>
</dbReference>
<dbReference type="GO" id="GO:0015920">
    <property type="term" value="P:lipopolysaccharide transport"/>
    <property type="evidence" value="ECO:0007669"/>
    <property type="project" value="TreeGrafter"/>
</dbReference>
<evidence type="ECO:0000256" key="7">
    <source>
        <dbReference type="ARBA" id="ARBA00022989"/>
    </source>
</evidence>
<evidence type="ECO:0000256" key="5">
    <source>
        <dbReference type="ARBA" id="ARBA00022519"/>
    </source>
</evidence>
<evidence type="ECO:0000256" key="6">
    <source>
        <dbReference type="ARBA" id="ARBA00022692"/>
    </source>
</evidence>
<evidence type="ECO:0000256" key="9">
    <source>
        <dbReference type="RuleBase" id="RU361157"/>
    </source>
</evidence>
<comment type="similarity">
    <text evidence="2 9">Belongs to the ABC-2 integral membrane protein family.</text>
</comment>
<proteinExistence type="inferred from homology"/>
<evidence type="ECO:0000259" key="10">
    <source>
        <dbReference type="PROSITE" id="PS51012"/>
    </source>
</evidence>
<organism evidence="11 12">
    <name type="scientific">Stigmatella erecta</name>
    <dbReference type="NCBI Taxonomy" id="83460"/>
    <lineage>
        <taxon>Bacteria</taxon>
        <taxon>Pseudomonadati</taxon>
        <taxon>Myxococcota</taxon>
        <taxon>Myxococcia</taxon>
        <taxon>Myxococcales</taxon>
        <taxon>Cystobacterineae</taxon>
        <taxon>Archangiaceae</taxon>
        <taxon>Stigmatella</taxon>
    </lineage>
</organism>
<keyword evidence="7 9" id="KW-1133">Transmembrane helix</keyword>
<evidence type="ECO:0000256" key="1">
    <source>
        <dbReference type="ARBA" id="ARBA00004429"/>
    </source>
</evidence>
<name>A0A1I0K597_9BACT</name>
<comment type="subcellular location">
    <subcellularLocation>
        <location evidence="1">Cell inner membrane</location>
        <topology evidence="1">Multi-pass membrane protein</topology>
    </subcellularLocation>
    <subcellularLocation>
        <location evidence="9">Cell membrane</location>
        <topology evidence="9">Multi-pass membrane protein</topology>
    </subcellularLocation>
</comment>
<dbReference type="Proteomes" id="UP000199181">
    <property type="component" value="Unassembled WGS sequence"/>
</dbReference>
<feature type="transmembrane region" description="Helical" evidence="9">
    <location>
        <begin position="137"/>
        <end position="161"/>
    </location>
</feature>
<feature type="transmembrane region" description="Helical" evidence="9">
    <location>
        <begin position="230"/>
        <end position="248"/>
    </location>
</feature>
<dbReference type="EMBL" id="FOIJ01000009">
    <property type="protein sequence ID" value="SEU18924.1"/>
    <property type="molecule type" value="Genomic_DNA"/>
</dbReference>
<gene>
    <name evidence="11" type="ORF">SAMN05443639_109151</name>
</gene>
<dbReference type="Pfam" id="PF01061">
    <property type="entry name" value="ABC2_membrane"/>
    <property type="match status" value="1"/>
</dbReference>
<keyword evidence="12" id="KW-1185">Reference proteome</keyword>
<evidence type="ECO:0000256" key="3">
    <source>
        <dbReference type="ARBA" id="ARBA00022448"/>
    </source>
</evidence>
<keyword evidence="6 9" id="KW-0812">Transmembrane</keyword>
<dbReference type="InterPro" id="IPR013525">
    <property type="entry name" value="ABC2_TM"/>
</dbReference>
<feature type="transmembrane region" description="Helical" evidence="9">
    <location>
        <begin position="63"/>
        <end position="83"/>
    </location>
</feature>
<evidence type="ECO:0000313" key="12">
    <source>
        <dbReference type="Proteomes" id="UP000199181"/>
    </source>
</evidence>
<dbReference type="GO" id="GO:0005886">
    <property type="term" value="C:plasma membrane"/>
    <property type="evidence" value="ECO:0007669"/>
    <property type="project" value="UniProtKB-SubCell"/>
</dbReference>
<dbReference type="GO" id="GO:0140359">
    <property type="term" value="F:ABC-type transporter activity"/>
    <property type="evidence" value="ECO:0007669"/>
    <property type="project" value="InterPro"/>
</dbReference>
<reference evidence="12" key="1">
    <citation type="submission" date="2016-10" db="EMBL/GenBank/DDBJ databases">
        <authorList>
            <person name="Varghese N."/>
            <person name="Submissions S."/>
        </authorList>
    </citation>
    <scope>NUCLEOTIDE SEQUENCE [LARGE SCALE GENOMIC DNA]</scope>
    <source>
        <strain evidence="12">DSM 16858</strain>
    </source>
</reference>
<feature type="transmembrane region" description="Helical" evidence="9">
    <location>
        <begin position="31"/>
        <end position="51"/>
    </location>
</feature>
<evidence type="ECO:0000256" key="4">
    <source>
        <dbReference type="ARBA" id="ARBA00022475"/>
    </source>
</evidence>
<evidence type="ECO:0000256" key="2">
    <source>
        <dbReference type="ARBA" id="ARBA00007783"/>
    </source>
</evidence>
<evidence type="ECO:0000256" key="8">
    <source>
        <dbReference type="ARBA" id="ARBA00023136"/>
    </source>
</evidence>
<dbReference type="AlphaFoldDB" id="A0A1I0K597"/>
<keyword evidence="8 9" id="KW-0472">Membrane</keyword>
<keyword evidence="3 9" id="KW-0813">Transport</keyword>
<dbReference type="RefSeq" id="WP_093522413.1">
    <property type="nucleotide sequence ID" value="NZ_FOIJ01000009.1"/>
</dbReference>
<keyword evidence="5" id="KW-0997">Cell inner membrane</keyword>
<evidence type="ECO:0000313" key="11">
    <source>
        <dbReference type="EMBL" id="SEU18924.1"/>
    </source>
</evidence>
<keyword evidence="4 9" id="KW-1003">Cell membrane</keyword>